<feature type="non-terminal residue" evidence="1">
    <location>
        <position position="1"/>
    </location>
</feature>
<keyword evidence="2" id="KW-1185">Reference proteome</keyword>
<evidence type="ECO:0000313" key="2">
    <source>
        <dbReference type="Proteomes" id="UP000265520"/>
    </source>
</evidence>
<accession>A0A392MR20</accession>
<dbReference type="Proteomes" id="UP000265520">
    <property type="component" value="Unassembled WGS sequence"/>
</dbReference>
<sequence length="45" mass="4759">IAIGYPGEAGQPDAIKAAFAEFFSMLIFVFAGQGSGMAYSEHHSH</sequence>
<dbReference type="EMBL" id="LXQA010017340">
    <property type="protein sequence ID" value="MCH89980.1"/>
    <property type="molecule type" value="Genomic_DNA"/>
</dbReference>
<gene>
    <name evidence="1" type="ORF">A2U01_0010886</name>
</gene>
<comment type="caution">
    <text evidence="1">The sequence shown here is derived from an EMBL/GenBank/DDBJ whole genome shotgun (WGS) entry which is preliminary data.</text>
</comment>
<organism evidence="1 2">
    <name type="scientific">Trifolium medium</name>
    <dbReference type="NCBI Taxonomy" id="97028"/>
    <lineage>
        <taxon>Eukaryota</taxon>
        <taxon>Viridiplantae</taxon>
        <taxon>Streptophyta</taxon>
        <taxon>Embryophyta</taxon>
        <taxon>Tracheophyta</taxon>
        <taxon>Spermatophyta</taxon>
        <taxon>Magnoliopsida</taxon>
        <taxon>eudicotyledons</taxon>
        <taxon>Gunneridae</taxon>
        <taxon>Pentapetalae</taxon>
        <taxon>rosids</taxon>
        <taxon>fabids</taxon>
        <taxon>Fabales</taxon>
        <taxon>Fabaceae</taxon>
        <taxon>Papilionoideae</taxon>
        <taxon>50 kb inversion clade</taxon>
        <taxon>NPAAA clade</taxon>
        <taxon>Hologalegina</taxon>
        <taxon>IRL clade</taxon>
        <taxon>Trifolieae</taxon>
        <taxon>Trifolium</taxon>
    </lineage>
</organism>
<name>A0A392MR20_9FABA</name>
<proteinExistence type="predicted"/>
<protein>
    <submittedName>
        <fullName evidence="1">Aquaporin TIP1-3-like</fullName>
    </submittedName>
</protein>
<evidence type="ECO:0000313" key="1">
    <source>
        <dbReference type="EMBL" id="MCH89980.1"/>
    </source>
</evidence>
<dbReference type="AlphaFoldDB" id="A0A392MR20"/>
<reference evidence="1 2" key="1">
    <citation type="journal article" date="2018" name="Front. Plant Sci.">
        <title>Red Clover (Trifolium pratense) and Zigzag Clover (T. medium) - A Picture of Genomic Similarities and Differences.</title>
        <authorList>
            <person name="Dluhosova J."/>
            <person name="Istvanek J."/>
            <person name="Nedelnik J."/>
            <person name="Repkova J."/>
        </authorList>
    </citation>
    <scope>NUCLEOTIDE SEQUENCE [LARGE SCALE GENOMIC DNA]</scope>
    <source>
        <strain evidence="2">cv. 10/8</strain>
        <tissue evidence="1">Leaf</tissue>
    </source>
</reference>